<name>A0A1G1SZL6_9BACT</name>
<comment type="caution">
    <text evidence="1">The sequence shown here is derived from an EMBL/GenBank/DDBJ whole genome shotgun (WGS) entry which is preliminary data.</text>
</comment>
<reference evidence="1 2" key="1">
    <citation type="submission" date="2016-08" db="EMBL/GenBank/DDBJ databases">
        <title>Hymenobacter coccineus sp. nov., Hymenobacter lapidarius sp. nov. and Hymenobacter glacialis sp. nov., isolated from Antarctic soil.</title>
        <authorList>
            <person name="Sedlacek I."/>
            <person name="Kralova S."/>
            <person name="Kyrova K."/>
            <person name="Maslanova I."/>
            <person name="Stankova E."/>
            <person name="Vrbovska V."/>
            <person name="Nemec M."/>
            <person name="Bartak M."/>
            <person name="Svec P."/>
            <person name="Busse H.-J."/>
            <person name="Pantucek R."/>
        </authorList>
    </citation>
    <scope>NUCLEOTIDE SEQUENCE [LARGE SCALE GENOMIC DNA]</scope>
    <source>
        <strain evidence="1 2">CCM 8649</strain>
    </source>
</reference>
<protein>
    <submittedName>
        <fullName evidence="1">Uncharacterized protein</fullName>
    </submittedName>
</protein>
<gene>
    <name evidence="1" type="ORF">BEN49_11700</name>
</gene>
<proteinExistence type="predicted"/>
<dbReference type="RefSeq" id="WP_070745997.1">
    <property type="nucleotide sequence ID" value="NZ_MDZA01000409.1"/>
</dbReference>
<organism evidence="1 2">
    <name type="scientific">Hymenobacter coccineus</name>
    <dbReference type="NCBI Taxonomy" id="1908235"/>
    <lineage>
        <taxon>Bacteria</taxon>
        <taxon>Pseudomonadati</taxon>
        <taxon>Bacteroidota</taxon>
        <taxon>Cytophagia</taxon>
        <taxon>Cytophagales</taxon>
        <taxon>Hymenobacteraceae</taxon>
        <taxon>Hymenobacter</taxon>
    </lineage>
</organism>
<evidence type="ECO:0000313" key="2">
    <source>
        <dbReference type="Proteomes" id="UP000177506"/>
    </source>
</evidence>
<dbReference type="Proteomes" id="UP000177506">
    <property type="component" value="Unassembled WGS sequence"/>
</dbReference>
<keyword evidence="2" id="KW-1185">Reference proteome</keyword>
<dbReference type="OrthoDB" id="1431262at2"/>
<accession>A0A1G1SZL6</accession>
<dbReference type="EMBL" id="MDZA01000409">
    <property type="protein sequence ID" value="OGX84069.1"/>
    <property type="molecule type" value="Genomic_DNA"/>
</dbReference>
<sequence>MGFWNLFSGKTITTGDEFFGVMIFIGNPNDPDEGYFECKRHFKPSGQMIELGVTAGLRGPTQRQKDFFSQIETDYFRLVPRWKEIIEQEFGAWMPLPVIQDFAQEFKPEYLSIPTCAVQPIVWEIAFDTVHDLNHIVTVGILDYEPQYVRVDG</sequence>
<dbReference type="AlphaFoldDB" id="A0A1G1SZL6"/>
<evidence type="ECO:0000313" key="1">
    <source>
        <dbReference type="EMBL" id="OGX84069.1"/>
    </source>
</evidence>